<feature type="transmembrane region" description="Helical" evidence="1">
    <location>
        <begin position="30"/>
        <end position="47"/>
    </location>
</feature>
<dbReference type="RefSeq" id="WP_121223736.1">
    <property type="nucleotide sequence ID" value="NZ_JBIUBA010000001.1"/>
</dbReference>
<keyword evidence="1" id="KW-0812">Transmembrane</keyword>
<feature type="transmembrane region" description="Helical" evidence="1">
    <location>
        <begin position="178"/>
        <end position="197"/>
    </location>
</feature>
<dbReference type="OrthoDB" id="3688063at2"/>
<reference evidence="2 3" key="1">
    <citation type="submission" date="2018-10" db="EMBL/GenBank/DDBJ databases">
        <title>Sequencing the genomes of 1000 actinobacteria strains.</title>
        <authorList>
            <person name="Klenk H.-P."/>
        </authorList>
    </citation>
    <scope>NUCLEOTIDE SEQUENCE [LARGE SCALE GENOMIC DNA]</scope>
    <source>
        <strain evidence="2 3">DSM 43911</strain>
    </source>
</reference>
<evidence type="ECO:0000313" key="2">
    <source>
        <dbReference type="EMBL" id="RKT71407.1"/>
    </source>
</evidence>
<keyword evidence="1" id="KW-0472">Membrane</keyword>
<proteinExistence type="predicted"/>
<organism evidence="2 3">
    <name type="scientific">Saccharothrix variisporea</name>
    <dbReference type="NCBI Taxonomy" id="543527"/>
    <lineage>
        <taxon>Bacteria</taxon>
        <taxon>Bacillati</taxon>
        <taxon>Actinomycetota</taxon>
        <taxon>Actinomycetes</taxon>
        <taxon>Pseudonocardiales</taxon>
        <taxon>Pseudonocardiaceae</taxon>
        <taxon>Saccharothrix</taxon>
    </lineage>
</organism>
<dbReference type="Proteomes" id="UP000272729">
    <property type="component" value="Unassembled WGS sequence"/>
</dbReference>
<comment type="caution">
    <text evidence="2">The sequence shown here is derived from an EMBL/GenBank/DDBJ whole genome shotgun (WGS) entry which is preliminary data.</text>
</comment>
<dbReference type="EMBL" id="RBXR01000001">
    <property type="protein sequence ID" value="RKT71407.1"/>
    <property type="molecule type" value="Genomic_DNA"/>
</dbReference>
<evidence type="ECO:0000313" key="3">
    <source>
        <dbReference type="Proteomes" id="UP000272729"/>
    </source>
</evidence>
<feature type="transmembrane region" description="Helical" evidence="1">
    <location>
        <begin position="209"/>
        <end position="229"/>
    </location>
</feature>
<accession>A0A495XBP0</accession>
<feature type="transmembrane region" description="Helical" evidence="1">
    <location>
        <begin position="144"/>
        <end position="166"/>
    </location>
</feature>
<keyword evidence="1" id="KW-1133">Transmembrane helix</keyword>
<feature type="transmembrane region" description="Helical" evidence="1">
    <location>
        <begin position="104"/>
        <end position="124"/>
    </location>
</feature>
<sequence>MQWKPWEVAERLFRPEGDPSRRDRLLQRLTWWRSLLGLVTVVVLGAGDRTFWQALEEEAWQKASKNVVLAFFLVPVSMLVVYLLTERPRRRAFTLWPVARKLVLLAVTAYGLMAPIILVATGTIPRDWVDSVVDSLGVLKLPLGLFILGYGLWVAVYLGCTAFWASRTSCWSGEFHPLLAPTVTAVVVTTFTVVTLVENDTKGVDRDLWLFLTFGGLATTLALALAEYVRLRRDGYRWRTGPLA</sequence>
<protein>
    <submittedName>
        <fullName evidence="2">Uncharacterized protein</fullName>
    </submittedName>
</protein>
<feature type="transmembrane region" description="Helical" evidence="1">
    <location>
        <begin position="67"/>
        <end position="84"/>
    </location>
</feature>
<gene>
    <name evidence="2" type="ORF">DFJ66_4696</name>
</gene>
<evidence type="ECO:0000256" key="1">
    <source>
        <dbReference type="SAM" id="Phobius"/>
    </source>
</evidence>
<keyword evidence="3" id="KW-1185">Reference proteome</keyword>
<dbReference type="AlphaFoldDB" id="A0A495XBP0"/>
<name>A0A495XBP0_9PSEU</name>